<protein>
    <submittedName>
        <fullName evidence="2">Uncharacterized protein</fullName>
    </submittedName>
</protein>
<proteinExistence type="predicted"/>
<dbReference type="Proteomes" id="UP000011668">
    <property type="component" value="Unassembled WGS sequence"/>
</dbReference>
<evidence type="ECO:0000313" key="3">
    <source>
        <dbReference type="Proteomes" id="UP000011668"/>
    </source>
</evidence>
<accession>L8WTG4</accession>
<dbReference type="HOGENOM" id="CLU_2348130_0_0_1"/>
<gene>
    <name evidence="2" type="ORF">AG1IA_06310</name>
</gene>
<name>L8WTG4_THACA</name>
<comment type="caution">
    <text evidence="2">The sequence shown here is derived from an EMBL/GenBank/DDBJ whole genome shotgun (WGS) entry which is preliminary data.</text>
</comment>
<organism evidence="2 3">
    <name type="scientific">Thanatephorus cucumeris (strain AG1-IA)</name>
    <name type="common">Rice sheath blight fungus</name>
    <name type="synonym">Rhizoctonia solani</name>
    <dbReference type="NCBI Taxonomy" id="983506"/>
    <lineage>
        <taxon>Eukaryota</taxon>
        <taxon>Fungi</taxon>
        <taxon>Dikarya</taxon>
        <taxon>Basidiomycota</taxon>
        <taxon>Agaricomycotina</taxon>
        <taxon>Agaricomycetes</taxon>
        <taxon>Cantharellales</taxon>
        <taxon>Ceratobasidiaceae</taxon>
        <taxon>Rhizoctonia</taxon>
        <taxon>Rhizoctonia solani AG-1</taxon>
    </lineage>
</organism>
<dbReference type="AlphaFoldDB" id="L8WTG4"/>
<sequence length="97" mass="10807">MACLSKKLYSGNAQHSVDMGPSNARDSDTIANLRKLAIFAQCQHCLRFSCTFWTSRPRLQCTGNKSVSTLTNLELQVIHPFQSSVQHSRPDTPEPSN</sequence>
<evidence type="ECO:0000313" key="2">
    <source>
        <dbReference type="EMBL" id="ELU39659.1"/>
    </source>
</evidence>
<feature type="region of interest" description="Disordered" evidence="1">
    <location>
        <begin position="1"/>
        <end position="24"/>
    </location>
</feature>
<dbReference type="EMBL" id="AFRT01001668">
    <property type="protein sequence ID" value="ELU39659.1"/>
    <property type="molecule type" value="Genomic_DNA"/>
</dbReference>
<evidence type="ECO:0000256" key="1">
    <source>
        <dbReference type="SAM" id="MobiDB-lite"/>
    </source>
</evidence>
<reference evidence="2 3" key="1">
    <citation type="journal article" date="2013" name="Nat. Commun.">
        <title>The evolution and pathogenic mechanisms of the rice sheath blight pathogen.</title>
        <authorList>
            <person name="Zheng A."/>
            <person name="Lin R."/>
            <person name="Xu L."/>
            <person name="Qin P."/>
            <person name="Tang C."/>
            <person name="Ai P."/>
            <person name="Zhang D."/>
            <person name="Liu Y."/>
            <person name="Sun Z."/>
            <person name="Feng H."/>
            <person name="Wang Y."/>
            <person name="Chen Y."/>
            <person name="Liang X."/>
            <person name="Fu R."/>
            <person name="Li Q."/>
            <person name="Zhang J."/>
            <person name="Yu X."/>
            <person name="Xie Z."/>
            <person name="Ding L."/>
            <person name="Guan P."/>
            <person name="Tang J."/>
            <person name="Liang Y."/>
            <person name="Wang S."/>
            <person name="Deng Q."/>
            <person name="Li S."/>
            <person name="Zhu J."/>
            <person name="Wang L."/>
            <person name="Liu H."/>
            <person name="Li P."/>
        </authorList>
    </citation>
    <scope>NUCLEOTIDE SEQUENCE [LARGE SCALE GENOMIC DNA]</scope>
    <source>
        <strain evidence="3">AG-1 IA</strain>
    </source>
</reference>
<keyword evidence="3" id="KW-1185">Reference proteome</keyword>